<organism evidence="2">
    <name type="scientific">bioreactor metagenome</name>
    <dbReference type="NCBI Taxonomy" id="1076179"/>
    <lineage>
        <taxon>unclassified sequences</taxon>
        <taxon>metagenomes</taxon>
        <taxon>ecological metagenomes</taxon>
    </lineage>
</organism>
<comment type="caution">
    <text evidence="2">The sequence shown here is derived from an EMBL/GenBank/DDBJ whole genome shotgun (WGS) entry which is preliminary data.</text>
</comment>
<keyword evidence="1" id="KW-1133">Transmembrane helix</keyword>
<evidence type="ECO:0000313" key="2">
    <source>
        <dbReference type="EMBL" id="MPM98762.1"/>
    </source>
</evidence>
<keyword evidence="1" id="KW-0472">Membrane</keyword>
<name>A0A645EDU3_9ZZZZ</name>
<evidence type="ECO:0000256" key="1">
    <source>
        <dbReference type="SAM" id="Phobius"/>
    </source>
</evidence>
<proteinExistence type="predicted"/>
<accession>A0A645EDU3</accession>
<feature type="transmembrane region" description="Helical" evidence="1">
    <location>
        <begin position="76"/>
        <end position="93"/>
    </location>
</feature>
<feature type="transmembrane region" description="Helical" evidence="1">
    <location>
        <begin position="48"/>
        <end position="70"/>
    </location>
</feature>
<keyword evidence="1" id="KW-0812">Transmembrane</keyword>
<evidence type="ECO:0008006" key="3">
    <source>
        <dbReference type="Google" id="ProtNLM"/>
    </source>
</evidence>
<dbReference type="AlphaFoldDB" id="A0A645EDU3"/>
<sequence length="129" mass="15624">MRIEFFILICMIFFHIIDDFHLQGWLANAKQKSWWEKNAPDTMYKYDYLVALLIHSFSWTFMIMIVPTVFTAYWKNVWYPFLFVGNMVIHFIVDDAKANKHKINLIQDQSIHILQIIFTWFCMTVFLNS</sequence>
<reference evidence="2" key="1">
    <citation type="submission" date="2019-08" db="EMBL/GenBank/DDBJ databases">
        <authorList>
            <person name="Kucharzyk K."/>
            <person name="Murdoch R.W."/>
            <person name="Higgins S."/>
            <person name="Loffler F."/>
        </authorList>
    </citation>
    <scope>NUCLEOTIDE SEQUENCE</scope>
</reference>
<dbReference type="EMBL" id="VSSQ01044895">
    <property type="protein sequence ID" value="MPM98762.1"/>
    <property type="molecule type" value="Genomic_DNA"/>
</dbReference>
<feature type="transmembrane region" description="Helical" evidence="1">
    <location>
        <begin position="105"/>
        <end position="127"/>
    </location>
</feature>
<protein>
    <recommendedName>
        <fullName evidence="3">DUF3307 domain-containing protein</fullName>
    </recommendedName>
</protein>
<feature type="transmembrane region" description="Helical" evidence="1">
    <location>
        <begin position="6"/>
        <end position="27"/>
    </location>
</feature>
<gene>
    <name evidence="2" type="ORF">SDC9_145952</name>
</gene>